<dbReference type="GO" id="GO:0005789">
    <property type="term" value="C:endoplasmic reticulum membrane"/>
    <property type="evidence" value="ECO:0007669"/>
    <property type="project" value="TreeGrafter"/>
</dbReference>
<evidence type="ECO:0000313" key="17">
    <source>
        <dbReference type="EMBL" id="CUS11144.1"/>
    </source>
</evidence>
<evidence type="ECO:0000256" key="3">
    <source>
        <dbReference type="ARBA" id="ARBA00022516"/>
    </source>
</evidence>
<keyword evidence="3 16" id="KW-0444">Lipid biosynthesis</keyword>
<proteinExistence type="inferred from homology"/>
<keyword evidence="6 16" id="KW-0752">Steroid biosynthesis</keyword>
<comment type="subcellular location">
    <subcellularLocation>
        <location evidence="1">Membrane</location>
        <topology evidence="1">Multi-pass membrane protein</topology>
    </subcellularLocation>
</comment>
<comment type="caution">
    <text evidence="16">Lacks conserved residue(s) required for the propagation of feature annotation.</text>
</comment>
<dbReference type="GO" id="GO:0050613">
    <property type="term" value="F:Delta14-sterol reductase activity"/>
    <property type="evidence" value="ECO:0007669"/>
    <property type="project" value="UniProtKB-EC"/>
</dbReference>
<evidence type="ECO:0000256" key="10">
    <source>
        <dbReference type="ARBA" id="ARBA00023098"/>
    </source>
</evidence>
<accession>A0A292PVI3</accession>
<evidence type="ECO:0000313" key="18">
    <source>
        <dbReference type="Proteomes" id="UP001412239"/>
    </source>
</evidence>
<feature type="transmembrane region" description="Helical" evidence="16">
    <location>
        <begin position="373"/>
        <end position="391"/>
    </location>
</feature>
<dbReference type="Gene3D" id="1.20.120.1630">
    <property type="match status" value="1"/>
</dbReference>
<feature type="transmembrane region" description="Helical" evidence="16">
    <location>
        <begin position="143"/>
        <end position="163"/>
    </location>
</feature>
<keyword evidence="11 16" id="KW-0472">Membrane</keyword>
<name>A0A292PVI3_9PEZI</name>
<evidence type="ECO:0000256" key="2">
    <source>
        <dbReference type="ARBA" id="ARBA00005402"/>
    </source>
</evidence>
<evidence type="ECO:0000256" key="16">
    <source>
        <dbReference type="RuleBase" id="RU369120"/>
    </source>
</evidence>
<dbReference type="PROSITE" id="PS01018">
    <property type="entry name" value="STEROL_REDUCT_2"/>
    <property type="match status" value="1"/>
</dbReference>
<dbReference type="AlphaFoldDB" id="A0A292PVI3"/>
<comment type="catalytic activity">
    <reaction evidence="14">
        <text>4,4-dimethyl-5alpha-cholesta-8,24-dien-3beta-ol + NADP(+) = 4,4-dimethyl-5alpha-cholesta-8,14,24-trien-3beta-ol + NADPH + H(+)</text>
        <dbReference type="Rhea" id="RHEA:18561"/>
        <dbReference type="ChEBI" id="CHEBI:15378"/>
        <dbReference type="ChEBI" id="CHEBI:17813"/>
        <dbReference type="ChEBI" id="CHEBI:18364"/>
        <dbReference type="ChEBI" id="CHEBI:57783"/>
        <dbReference type="ChEBI" id="CHEBI:58349"/>
        <dbReference type="EC" id="1.3.1.70"/>
    </reaction>
    <physiologicalReaction direction="right-to-left" evidence="14">
        <dbReference type="Rhea" id="RHEA:18563"/>
    </physiologicalReaction>
</comment>
<keyword evidence="7 16" id="KW-1133">Transmembrane helix</keyword>
<dbReference type="FunFam" id="1.20.120.1630:FF:000009">
    <property type="entry name" value="C-14 sterol reductase"/>
    <property type="match status" value="1"/>
</dbReference>
<feature type="transmembrane region" description="Helical" evidence="16">
    <location>
        <begin position="67"/>
        <end position="85"/>
    </location>
</feature>
<evidence type="ECO:0000256" key="1">
    <source>
        <dbReference type="ARBA" id="ARBA00004141"/>
    </source>
</evidence>
<evidence type="ECO:0000256" key="6">
    <source>
        <dbReference type="ARBA" id="ARBA00022955"/>
    </source>
</evidence>
<keyword evidence="4 16" id="KW-0812">Transmembrane</keyword>
<dbReference type="EMBL" id="LN891029">
    <property type="protein sequence ID" value="CUS11144.1"/>
    <property type="molecule type" value="Genomic_DNA"/>
</dbReference>
<keyword evidence="18" id="KW-1185">Reference proteome</keyword>
<evidence type="ECO:0000256" key="8">
    <source>
        <dbReference type="ARBA" id="ARBA00023002"/>
    </source>
</evidence>
<keyword evidence="10 16" id="KW-0443">Lipid metabolism</keyword>
<sequence length="424" mass="48670">MPPPAHGYEFGGPLGAFAISLSAPATTYALYFICSEDGCPSSSFLRDPVGNIASKWPGLSVAFDWDVTKHYFLWYLALVAMYFVLPGKTGEGVVLSNGKRLKYKFNGYASMLTVWGYCGFMTFREGFGWPLWAYLWDNQLQLMTGALVFSITLAFYCYISSFFTGEILANNTGNFFYDWFLGRPLNPRIGRLDLKVFSELRPGMILWPILNFASLAHQYNTHGKITDSMILVNFFHLWYVYDALHNEPAVLTTMDVTTDGFGFMLSFGDLMWLPFNYSIQCRYLAMHPFELGPLGVAGVLAVQGLGYWIFREANREKHDFRTDPNDPRLAHIKYMETKSGSRLMITGWWGIARHINYMGDWIMAWAWCLPTGYRGPFSYFYVVYFAILLLHRERRDEAKCKLKYGADWKRYTGLVPSRIVPGIY</sequence>
<dbReference type="Proteomes" id="UP001412239">
    <property type="component" value="Unassembled WGS sequence"/>
</dbReference>
<feature type="transmembrane region" description="Helical" evidence="16">
    <location>
        <begin position="291"/>
        <end position="310"/>
    </location>
</feature>
<keyword evidence="5" id="KW-0521">NADP</keyword>
<protein>
    <recommendedName>
        <fullName evidence="16">Delta(14)-sterol reductase</fullName>
    </recommendedName>
    <alternativeName>
        <fullName evidence="16">C-14 sterol reductase</fullName>
    </alternativeName>
    <alternativeName>
        <fullName evidence="16">Sterol C14-reductase</fullName>
    </alternativeName>
</protein>
<organism evidence="17 18">
    <name type="scientific">Tuber aestivum</name>
    <name type="common">summer truffle</name>
    <dbReference type="NCBI Taxonomy" id="59557"/>
    <lineage>
        <taxon>Eukaryota</taxon>
        <taxon>Fungi</taxon>
        <taxon>Dikarya</taxon>
        <taxon>Ascomycota</taxon>
        <taxon>Pezizomycotina</taxon>
        <taxon>Pezizomycetes</taxon>
        <taxon>Pezizales</taxon>
        <taxon>Tuberaceae</taxon>
        <taxon>Tuber</taxon>
    </lineage>
</organism>
<dbReference type="GO" id="GO:0006696">
    <property type="term" value="P:ergosterol biosynthetic process"/>
    <property type="evidence" value="ECO:0007669"/>
    <property type="project" value="TreeGrafter"/>
</dbReference>
<reference evidence="17" key="1">
    <citation type="submission" date="2015-10" db="EMBL/GenBank/DDBJ databases">
        <authorList>
            <person name="Regsiter A."/>
            <person name="william w."/>
        </authorList>
    </citation>
    <scope>NUCLEOTIDE SEQUENCE</scope>
    <source>
        <strain evidence="17">Montdore</strain>
    </source>
</reference>
<dbReference type="PANTHER" id="PTHR21257:SF52">
    <property type="entry name" value="DELTA(14)-STEROL REDUCTASE TM7SF2"/>
    <property type="match status" value="1"/>
</dbReference>
<dbReference type="PANTHER" id="PTHR21257">
    <property type="entry name" value="DELTA(14)-STEROL REDUCTASE"/>
    <property type="match status" value="1"/>
</dbReference>
<comment type="similarity">
    <text evidence="2 16">Belongs to the ERG4/ERG24 family.</text>
</comment>
<keyword evidence="9 16" id="KW-0756">Sterol biosynthesis</keyword>
<comment type="pathway">
    <text evidence="15">Steroid biosynthesis; zymosterol biosynthesis; zymosterol from lanosterol: step 2/6.</text>
</comment>
<evidence type="ECO:0000256" key="13">
    <source>
        <dbReference type="ARBA" id="ARBA00023221"/>
    </source>
</evidence>
<evidence type="ECO:0000256" key="5">
    <source>
        <dbReference type="ARBA" id="ARBA00022857"/>
    </source>
</evidence>
<evidence type="ECO:0000256" key="4">
    <source>
        <dbReference type="ARBA" id="ARBA00022692"/>
    </source>
</evidence>
<dbReference type="PROSITE" id="PS01017">
    <property type="entry name" value="STEROL_REDUCT_1"/>
    <property type="match status" value="1"/>
</dbReference>
<dbReference type="InterPro" id="IPR001171">
    <property type="entry name" value="ERG24_DHCR-like"/>
</dbReference>
<feature type="transmembrane region" description="Helical" evidence="16">
    <location>
        <begin position="261"/>
        <end position="279"/>
    </location>
</feature>
<evidence type="ECO:0000256" key="15">
    <source>
        <dbReference type="ARBA" id="ARBA00060638"/>
    </source>
</evidence>
<keyword evidence="12 16" id="KW-1207">Sterol metabolism</keyword>
<evidence type="ECO:0000256" key="14">
    <source>
        <dbReference type="ARBA" id="ARBA00052254"/>
    </source>
</evidence>
<keyword evidence="13 16" id="KW-0753">Steroid metabolism</keyword>
<dbReference type="Pfam" id="PF01222">
    <property type="entry name" value="ERG4_ERG24"/>
    <property type="match status" value="1"/>
</dbReference>
<gene>
    <name evidence="17" type="ORF">GSTUAT00004743001</name>
</gene>
<evidence type="ECO:0000256" key="7">
    <source>
        <dbReference type="ARBA" id="ARBA00022989"/>
    </source>
</evidence>
<keyword evidence="8 16" id="KW-0560">Oxidoreductase</keyword>
<evidence type="ECO:0000256" key="9">
    <source>
        <dbReference type="ARBA" id="ARBA00023011"/>
    </source>
</evidence>
<evidence type="ECO:0000256" key="11">
    <source>
        <dbReference type="ARBA" id="ARBA00023136"/>
    </source>
</evidence>
<dbReference type="InterPro" id="IPR018083">
    <property type="entry name" value="Sterol_reductase_CS"/>
</dbReference>
<evidence type="ECO:0000256" key="12">
    <source>
        <dbReference type="ARBA" id="ARBA00023166"/>
    </source>
</evidence>